<evidence type="ECO:0000256" key="1">
    <source>
        <dbReference type="SAM" id="MobiDB-lite"/>
    </source>
</evidence>
<comment type="caution">
    <text evidence="2">The sequence shown here is derived from an EMBL/GenBank/DDBJ whole genome shotgun (WGS) entry which is preliminary data.</text>
</comment>
<dbReference type="Proteomes" id="UP001500503">
    <property type="component" value="Unassembled WGS sequence"/>
</dbReference>
<dbReference type="EMBL" id="BAABHF010000012">
    <property type="protein sequence ID" value="GAA4488084.1"/>
    <property type="molecule type" value="Genomic_DNA"/>
</dbReference>
<name>A0ABP8PKK5_9ACTN</name>
<evidence type="ECO:0000313" key="3">
    <source>
        <dbReference type="Proteomes" id="UP001500503"/>
    </source>
</evidence>
<gene>
    <name evidence="2" type="ORF">GCM10023191_017010</name>
</gene>
<protein>
    <submittedName>
        <fullName evidence="2">Uncharacterized protein</fullName>
    </submittedName>
</protein>
<organism evidence="2 3">
    <name type="scientific">Actinoallomurus oryzae</name>
    <dbReference type="NCBI Taxonomy" id="502180"/>
    <lineage>
        <taxon>Bacteria</taxon>
        <taxon>Bacillati</taxon>
        <taxon>Actinomycetota</taxon>
        <taxon>Actinomycetes</taxon>
        <taxon>Streptosporangiales</taxon>
        <taxon>Thermomonosporaceae</taxon>
        <taxon>Actinoallomurus</taxon>
    </lineage>
</organism>
<proteinExistence type="predicted"/>
<sequence length="75" mass="8049">MTASATHTVANTTARAARYVGRVGMTPQLSAYTLCARGRLTQIRHSRAYALDARGRPRRKTGGVPMSANLNVAGY</sequence>
<reference evidence="3" key="1">
    <citation type="journal article" date="2019" name="Int. J. Syst. Evol. Microbiol.">
        <title>The Global Catalogue of Microorganisms (GCM) 10K type strain sequencing project: providing services to taxonomists for standard genome sequencing and annotation.</title>
        <authorList>
            <consortium name="The Broad Institute Genomics Platform"/>
            <consortium name="The Broad Institute Genome Sequencing Center for Infectious Disease"/>
            <person name="Wu L."/>
            <person name="Ma J."/>
        </authorList>
    </citation>
    <scope>NUCLEOTIDE SEQUENCE [LARGE SCALE GENOMIC DNA]</scope>
    <source>
        <strain evidence="3">JCM 17933</strain>
    </source>
</reference>
<accession>A0ABP8PKK5</accession>
<keyword evidence="3" id="KW-1185">Reference proteome</keyword>
<feature type="region of interest" description="Disordered" evidence="1">
    <location>
        <begin position="54"/>
        <end position="75"/>
    </location>
</feature>
<evidence type="ECO:0000313" key="2">
    <source>
        <dbReference type="EMBL" id="GAA4488084.1"/>
    </source>
</evidence>